<dbReference type="InterPro" id="IPR036397">
    <property type="entry name" value="RNaseH_sf"/>
</dbReference>
<dbReference type="STRING" id="591159.SSQG_00071"/>
<dbReference type="eggNOG" id="COG2801">
    <property type="taxonomic scope" value="Bacteria"/>
</dbReference>
<dbReference type="Proteomes" id="UP000004184">
    <property type="component" value="Unassembled WGS sequence"/>
</dbReference>
<proteinExistence type="predicted"/>
<keyword evidence="2" id="KW-1185">Reference proteome</keyword>
<evidence type="ECO:0000313" key="2">
    <source>
        <dbReference type="Proteomes" id="UP000004184"/>
    </source>
</evidence>
<organism evidence="1 2">
    <name type="scientific">Streptomyces viridochromogenes (strain DSM 40736 / JCM 4977 / BCRC 1201 / Tue 494)</name>
    <dbReference type="NCBI Taxonomy" id="591159"/>
    <lineage>
        <taxon>Bacteria</taxon>
        <taxon>Bacillati</taxon>
        <taxon>Actinomycetota</taxon>
        <taxon>Actinomycetes</taxon>
        <taxon>Kitasatosporales</taxon>
        <taxon>Streptomycetaceae</taxon>
        <taxon>Streptomyces</taxon>
    </lineage>
</organism>
<protein>
    <submittedName>
        <fullName evidence="1">Integrase catalytic subunit</fullName>
    </submittedName>
</protein>
<dbReference type="Gene3D" id="3.30.420.10">
    <property type="entry name" value="Ribonuclease H-like superfamily/Ribonuclease H"/>
    <property type="match status" value="1"/>
</dbReference>
<evidence type="ECO:0000313" key="1">
    <source>
        <dbReference type="EMBL" id="EFL29553.1"/>
    </source>
</evidence>
<dbReference type="AlphaFoldDB" id="D9X337"/>
<accession>D9X337</accession>
<reference evidence="2" key="1">
    <citation type="submission" date="2009-02" db="EMBL/GenBank/DDBJ databases">
        <title>Annotation of Streptomyces viridochromogenes strain DSM 40736.</title>
        <authorList>
            <consortium name="The Broad Institute Genome Sequencing Platform"/>
            <consortium name="Broad Institute Microbial Sequencing Center"/>
            <person name="Fischbach M."/>
            <person name="Godfrey P."/>
            <person name="Ward D."/>
            <person name="Young S."/>
            <person name="Zeng Q."/>
            <person name="Koehrsen M."/>
            <person name="Alvarado L."/>
            <person name="Berlin A.M."/>
            <person name="Bochicchio J."/>
            <person name="Borenstein D."/>
            <person name="Chapman S.B."/>
            <person name="Chen Z."/>
            <person name="Engels R."/>
            <person name="Freedman E."/>
            <person name="Gellesch M."/>
            <person name="Goldberg J."/>
            <person name="Griggs A."/>
            <person name="Gujja S."/>
            <person name="Heilman E.R."/>
            <person name="Heiman D.I."/>
            <person name="Hepburn T.A."/>
            <person name="Howarth C."/>
            <person name="Jen D."/>
            <person name="Larson L."/>
            <person name="Lewis B."/>
            <person name="Mehta T."/>
            <person name="Park D."/>
            <person name="Pearson M."/>
            <person name="Richards J."/>
            <person name="Roberts A."/>
            <person name="Saif S."/>
            <person name="Shea T.D."/>
            <person name="Shenoy N."/>
            <person name="Sisk P."/>
            <person name="Stolte C."/>
            <person name="Sykes S.N."/>
            <person name="Thomson T."/>
            <person name="Walk T."/>
            <person name="White J."/>
            <person name="Yandava C."/>
            <person name="Straight P."/>
            <person name="Clardy J."/>
            <person name="Hung D."/>
            <person name="Kolter R."/>
            <person name="Mekalanos J."/>
            <person name="Walker S."/>
            <person name="Walsh C.T."/>
            <person name="Wieland-Brown L.C."/>
            <person name="Haas B."/>
            <person name="Nusbaum C."/>
            <person name="Birren B."/>
        </authorList>
    </citation>
    <scope>NUCLEOTIDE SEQUENCE [LARGE SCALE GENOMIC DNA]</scope>
    <source>
        <strain evidence="2">DSM 40736 / JCM 4977 / BCRC 1201 / Tue 494</strain>
    </source>
</reference>
<dbReference type="GO" id="GO:0003676">
    <property type="term" value="F:nucleic acid binding"/>
    <property type="evidence" value="ECO:0007669"/>
    <property type="project" value="InterPro"/>
</dbReference>
<dbReference type="EMBL" id="GG657757">
    <property type="protein sequence ID" value="EFL29553.1"/>
    <property type="molecule type" value="Genomic_DNA"/>
</dbReference>
<name>D9X337_STRVT</name>
<sequence length="148" mass="16223">MQIDTTRLDVLALFDDGTLGRPEMTIAVDVATRAILAAVLCPGGTQAVDVALLLAEMAVPHPARPAWPDALRFTHTQLPAHKRLLTLEERLKGAAARPVVVPETIIVDRGPRHTTPYCDRGRPANLRIRAQPALQRPQLPRSRLDPNL</sequence>
<dbReference type="HOGENOM" id="CLU_1757848_0_0_11"/>
<dbReference type="RefSeq" id="WP_003987638.1">
    <property type="nucleotide sequence ID" value="NZ_GG657757.1"/>
</dbReference>
<gene>
    <name evidence="1" type="ORF">SSQG_00071</name>
</gene>